<dbReference type="RefSeq" id="WP_227017083.1">
    <property type="nucleotide sequence ID" value="NZ_JAGSND010000002.1"/>
</dbReference>
<comment type="caution">
    <text evidence="1">The sequence shown here is derived from an EMBL/GenBank/DDBJ whole genome shotgun (WGS) entry which is preliminary data.</text>
</comment>
<dbReference type="Proteomes" id="UP000675664">
    <property type="component" value="Unassembled WGS sequence"/>
</dbReference>
<keyword evidence="2" id="KW-1185">Reference proteome</keyword>
<accession>A0A8J8B0T1</accession>
<reference evidence="1" key="2">
    <citation type="submission" date="2021-04" db="EMBL/GenBank/DDBJ databases">
        <authorList>
            <person name="Liu J."/>
        </authorList>
    </citation>
    <scope>NUCLEOTIDE SEQUENCE</scope>
    <source>
        <strain evidence="1">BAD-6</strain>
    </source>
</reference>
<dbReference type="EMBL" id="JAGSND010000002">
    <property type="protein sequence ID" value="MBR0596951.1"/>
    <property type="molecule type" value="Genomic_DNA"/>
</dbReference>
<gene>
    <name evidence="1" type="ORF">KCX82_03620</name>
</gene>
<dbReference type="AlphaFoldDB" id="A0A8J8B0T1"/>
<protein>
    <submittedName>
        <fullName evidence="1">Uncharacterized protein</fullName>
    </submittedName>
</protein>
<proteinExistence type="predicted"/>
<name>A0A8J8B0T1_9FIRM</name>
<organism evidence="1 2">
    <name type="scientific">Sinanaerobacter chloroacetimidivorans</name>
    <dbReference type="NCBI Taxonomy" id="2818044"/>
    <lineage>
        <taxon>Bacteria</taxon>
        <taxon>Bacillati</taxon>
        <taxon>Bacillota</taxon>
        <taxon>Clostridia</taxon>
        <taxon>Peptostreptococcales</taxon>
        <taxon>Anaerovoracaceae</taxon>
        <taxon>Sinanaerobacter</taxon>
    </lineage>
</organism>
<evidence type="ECO:0000313" key="2">
    <source>
        <dbReference type="Proteomes" id="UP000675664"/>
    </source>
</evidence>
<evidence type="ECO:0000313" key="1">
    <source>
        <dbReference type="EMBL" id="MBR0596951.1"/>
    </source>
</evidence>
<reference evidence="1" key="1">
    <citation type="submission" date="2021-04" db="EMBL/GenBank/DDBJ databases">
        <title>Sinoanaerobacter chloroacetimidivorans sp. nov., an obligate anaerobic bacterium isolated from anaerobic sludge.</title>
        <authorList>
            <person name="Bao Y."/>
        </authorList>
    </citation>
    <scope>NUCLEOTIDE SEQUENCE</scope>
    <source>
        <strain evidence="1">BAD-6</strain>
    </source>
</reference>
<sequence length="83" mass="9546">MNTKQAFSIMVASLLCGIINEDFNNCDYCPIRVSCDKCSYETYQSNPLSEYKVHKAITTLWDETVYETLLPLLVIAKSYHSNR</sequence>